<gene>
    <name evidence="1" type="ORF">KK1_005811</name>
</gene>
<keyword evidence="2" id="KW-1185">Reference proteome</keyword>
<evidence type="ECO:0000313" key="2">
    <source>
        <dbReference type="Proteomes" id="UP000075243"/>
    </source>
</evidence>
<feature type="non-terminal residue" evidence="1">
    <location>
        <position position="1"/>
    </location>
</feature>
<sequence length="96" mass="10691">DTVPKPREASLMVLREGISENTAEATLINADPCEIDAFRPTSLVRVASNILSSLCQVSILGNMEAEYTKGRSRLPVFSNIWIINVLRSLELDTKWD</sequence>
<evidence type="ECO:0000313" key="1">
    <source>
        <dbReference type="EMBL" id="KYP73197.1"/>
    </source>
</evidence>
<dbReference type="AlphaFoldDB" id="A0A151U1M6"/>
<dbReference type="Proteomes" id="UP000075243">
    <property type="component" value="Chromosome 2"/>
</dbReference>
<dbReference type="Gramene" id="C.cajan_05671.t">
    <property type="protein sequence ID" value="C.cajan_05671.t.cds1"/>
    <property type="gene ID" value="C.cajan_05671"/>
</dbReference>
<accession>A0A151U1M6</accession>
<dbReference type="EMBL" id="CM003604">
    <property type="protein sequence ID" value="KYP73197.1"/>
    <property type="molecule type" value="Genomic_DNA"/>
</dbReference>
<name>A0A151U1M6_CAJCA</name>
<reference evidence="1 2" key="1">
    <citation type="journal article" date="2012" name="Nat. Biotechnol.">
        <title>Draft genome sequence of pigeonpea (Cajanus cajan), an orphan legume crop of resource-poor farmers.</title>
        <authorList>
            <person name="Varshney R.K."/>
            <person name="Chen W."/>
            <person name="Li Y."/>
            <person name="Bharti A.K."/>
            <person name="Saxena R.K."/>
            <person name="Schlueter J.A."/>
            <person name="Donoghue M.T."/>
            <person name="Azam S."/>
            <person name="Fan G."/>
            <person name="Whaley A.M."/>
            <person name="Farmer A.D."/>
            <person name="Sheridan J."/>
            <person name="Iwata A."/>
            <person name="Tuteja R."/>
            <person name="Penmetsa R.V."/>
            <person name="Wu W."/>
            <person name="Upadhyaya H.D."/>
            <person name="Yang S.P."/>
            <person name="Shah T."/>
            <person name="Saxena K.B."/>
            <person name="Michael T."/>
            <person name="McCombie W.R."/>
            <person name="Yang B."/>
            <person name="Zhang G."/>
            <person name="Yang H."/>
            <person name="Wang J."/>
            <person name="Spillane C."/>
            <person name="Cook D.R."/>
            <person name="May G.D."/>
            <person name="Xu X."/>
            <person name="Jackson S.A."/>
        </authorList>
    </citation>
    <scope>NUCLEOTIDE SEQUENCE [LARGE SCALE GENOMIC DNA]</scope>
    <source>
        <strain evidence="2">cv. Asha</strain>
    </source>
</reference>
<organism evidence="1 2">
    <name type="scientific">Cajanus cajan</name>
    <name type="common">Pigeon pea</name>
    <name type="synonym">Cajanus indicus</name>
    <dbReference type="NCBI Taxonomy" id="3821"/>
    <lineage>
        <taxon>Eukaryota</taxon>
        <taxon>Viridiplantae</taxon>
        <taxon>Streptophyta</taxon>
        <taxon>Embryophyta</taxon>
        <taxon>Tracheophyta</taxon>
        <taxon>Spermatophyta</taxon>
        <taxon>Magnoliopsida</taxon>
        <taxon>eudicotyledons</taxon>
        <taxon>Gunneridae</taxon>
        <taxon>Pentapetalae</taxon>
        <taxon>rosids</taxon>
        <taxon>fabids</taxon>
        <taxon>Fabales</taxon>
        <taxon>Fabaceae</taxon>
        <taxon>Papilionoideae</taxon>
        <taxon>50 kb inversion clade</taxon>
        <taxon>NPAAA clade</taxon>
        <taxon>indigoferoid/millettioid clade</taxon>
        <taxon>Phaseoleae</taxon>
        <taxon>Cajanus</taxon>
    </lineage>
</organism>
<protein>
    <submittedName>
        <fullName evidence="1">Uncharacterized protein</fullName>
    </submittedName>
</protein>
<proteinExistence type="predicted"/>